<proteinExistence type="predicted"/>
<feature type="region of interest" description="Disordered" evidence="2">
    <location>
        <begin position="283"/>
        <end position="304"/>
    </location>
</feature>
<feature type="domain" description="SXP/RAL-2 family protein Ani s 5-like cation-binding" evidence="4">
    <location>
        <begin position="42"/>
        <end position="137"/>
    </location>
</feature>
<feature type="coiled-coil region" evidence="1">
    <location>
        <begin position="206"/>
        <end position="251"/>
    </location>
</feature>
<feature type="domain" description="SXP/RAL-2 family protein Ani s 5-like cation-binding" evidence="4">
    <location>
        <begin position="178"/>
        <end position="284"/>
    </location>
</feature>
<dbReference type="FunCoup" id="A8X0P8">
    <property type="interactions" value="286"/>
</dbReference>
<dbReference type="CTD" id="8575422"/>
<organism evidence="5 6">
    <name type="scientific">Caenorhabditis briggsae</name>
    <dbReference type="NCBI Taxonomy" id="6238"/>
    <lineage>
        <taxon>Eukaryota</taxon>
        <taxon>Metazoa</taxon>
        <taxon>Ecdysozoa</taxon>
        <taxon>Nematoda</taxon>
        <taxon>Chromadorea</taxon>
        <taxon>Rhabditida</taxon>
        <taxon>Rhabditina</taxon>
        <taxon>Rhabditomorpha</taxon>
        <taxon>Rhabditoidea</taxon>
        <taxon>Rhabditidae</taxon>
        <taxon>Peloderinae</taxon>
        <taxon>Caenorhabditis</taxon>
    </lineage>
</organism>
<dbReference type="eggNOG" id="ENOG502THFN">
    <property type="taxonomic scope" value="Eukaryota"/>
</dbReference>
<keyword evidence="6" id="KW-1185">Reference proteome</keyword>
<dbReference type="Pfam" id="PF02520">
    <property type="entry name" value="ANIS5_cation-bd"/>
    <property type="match status" value="2"/>
</dbReference>
<dbReference type="PANTHER" id="PTHR21593">
    <property type="entry name" value="PRION-LIKE- Q/N-RICH -DOMAIN-BEARING PROTEIN PROTEIN"/>
    <property type="match status" value="1"/>
</dbReference>
<evidence type="ECO:0000256" key="1">
    <source>
        <dbReference type="SAM" id="Coils"/>
    </source>
</evidence>
<gene>
    <name evidence="5 7" type="ORF">CBG06192</name>
    <name evidence="5" type="ORF">CBG_06192</name>
</gene>
<dbReference type="RefSeq" id="XP_002633425.1">
    <property type="nucleotide sequence ID" value="XM_002633379.1"/>
</dbReference>
<evidence type="ECO:0000256" key="3">
    <source>
        <dbReference type="SAM" id="SignalP"/>
    </source>
</evidence>
<dbReference type="EMBL" id="HE600986">
    <property type="protein sequence ID" value="CAP26208.1"/>
    <property type="molecule type" value="Genomic_DNA"/>
</dbReference>
<dbReference type="STRING" id="6238.A8X0P8"/>
<dbReference type="Proteomes" id="UP000008549">
    <property type="component" value="Unassembled WGS sequence"/>
</dbReference>
<evidence type="ECO:0000313" key="6">
    <source>
        <dbReference type="Proteomes" id="UP000008549"/>
    </source>
</evidence>
<reference evidence="5 6" key="2">
    <citation type="journal article" date="2011" name="PLoS Genet.">
        <title>Caenorhabditis briggsae recombinant inbred line genotypes reveal inter-strain incompatibility and the evolution of recombination.</title>
        <authorList>
            <person name="Ross J.A."/>
            <person name="Koboldt D.C."/>
            <person name="Staisch J.E."/>
            <person name="Chamberlin H.M."/>
            <person name="Gupta B.P."/>
            <person name="Miller R.D."/>
            <person name="Baird S.E."/>
            <person name="Haag E.S."/>
        </authorList>
    </citation>
    <scope>NUCLEOTIDE SEQUENCE [LARGE SCALE GENOMIC DNA]</scope>
    <source>
        <strain evidence="5 6">AF16</strain>
    </source>
</reference>
<keyword evidence="1" id="KW-0175">Coiled coil</keyword>
<protein>
    <submittedName>
        <fullName evidence="5">Protein CBG06192</fullName>
    </submittedName>
</protein>
<dbReference type="HOGENOM" id="CLU_915965_0_0_1"/>
<dbReference type="AlphaFoldDB" id="A8X0P8"/>
<dbReference type="InParanoid" id="A8X0P8"/>
<reference evidence="5 6" key="1">
    <citation type="journal article" date="2003" name="PLoS Biol.">
        <title>The genome sequence of Caenorhabditis briggsae: a platform for comparative genomics.</title>
        <authorList>
            <person name="Stein L.D."/>
            <person name="Bao Z."/>
            <person name="Blasiar D."/>
            <person name="Blumenthal T."/>
            <person name="Brent M.R."/>
            <person name="Chen N."/>
            <person name="Chinwalla A."/>
            <person name="Clarke L."/>
            <person name="Clee C."/>
            <person name="Coghlan A."/>
            <person name="Coulson A."/>
            <person name="D'Eustachio P."/>
            <person name="Fitch D.H."/>
            <person name="Fulton L.A."/>
            <person name="Fulton R.E."/>
            <person name="Griffiths-Jones S."/>
            <person name="Harris T.W."/>
            <person name="Hillier L.W."/>
            <person name="Kamath R."/>
            <person name="Kuwabara P.E."/>
            <person name="Mardis E.R."/>
            <person name="Marra M.A."/>
            <person name="Miner T.L."/>
            <person name="Minx P."/>
            <person name="Mullikin J.C."/>
            <person name="Plumb R.W."/>
            <person name="Rogers J."/>
            <person name="Schein J.E."/>
            <person name="Sohrmann M."/>
            <person name="Spieth J."/>
            <person name="Stajich J.E."/>
            <person name="Wei C."/>
            <person name="Willey D."/>
            <person name="Wilson R.K."/>
            <person name="Durbin R."/>
            <person name="Waterston R.H."/>
        </authorList>
    </citation>
    <scope>NUCLEOTIDE SEQUENCE [LARGE SCALE GENOMIC DNA]</scope>
    <source>
        <strain evidence="5 6">AF16</strain>
    </source>
</reference>
<dbReference type="KEGG" id="cbr:CBG_06192"/>
<dbReference type="PANTHER" id="PTHR21593:SF17">
    <property type="entry name" value="SXP_RAL-2 FAMILY PROTEIN ANI S 5-LIKE CATION-BINDING DOMAIN-CONTAINING PROTEIN"/>
    <property type="match status" value="1"/>
</dbReference>
<feature type="chain" id="PRO_5011999858" evidence="3">
    <location>
        <begin position="16"/>
        <end position="304"/>
    </location>
</feature>
<keyword evidence="3" id="KW-0732">Signal</keyword>
<accession>A8X0P8</accession>
<feature type="compositionally biased region" description="Basic and acidic residues" evidence="2">
    <location>
        <begin position="284"/>
        <end position="298"/>
    </location>
</feature>
<dbReference type="WormBase" id="CBG06192">
    <property type="protein sequence ID" value="CBP38731"/>
    <property type="gene ID" value="WBGene00028500"/>
</dbReference>
<feature type="signal peptide" evidence="3">
    <location>
        <begin position="1"/>
        <end position="15"/>
    </location>
</feature>
<dbReference type="GeneID" id="8575422"/>
<name>A8X0P8_CAEBR</name>
<evidence type="ECO:0000256" key="2">
    <source>
        <dbReference type="SAM" id="MobiDB-lite"/>
    </source>
</evidence>
<dbReference type="InterPro" id="IPR003677">
    <property type="entry name" value="ANIS5_cation-bd"/>
</dbReference>
<sequence>MNYLILFIILPVVFAIQVHNHIGFIRFSKPVPDFLSSLSLKAQYDYKVILENETIPINTKTAEFQKWATTYKVTTQYSNYEAQQSSVKSEMEKNVTQLISELSLVNSQMFKILQNDTLSIEEQREEVNELAEQYSKKMYLRLSILVVFLLASGTVDSKHKNHQKGEEPAFVRNLTNAQRSSFFGISKNPGISFQQKEDKLVKWAEANNLTEQYAEFYKNLQLHKEQRSKNISAVIERLAEAKVEVDKVNADLSLTKTQRDEKIDELKKTYPQEIPTIFHINSLFDHKGNGTRNGEGKQSKRKHQ</sequence>
<evidence type="ECO:0000313" key="7">
    <source>
        <dbReference type="WormBase" id="CBG06192"/>
    </source>
</evidence>
<evidence type="ECO:0000313" key="5">
    <source>
        <dbReference type="EMBL" id="CAP26208.1"/>
    </source>
</evidence>
<dbReference type="InterPro" id="IPR052823">
    <property type="entry name" value="SXP/RAL-2_related"/>
</dbReference>
<evidence type="ECO:0000259" key="4">
    <source>
        <dbReference type="Pfam" id="PF02520"/>
    </source>
</evidence>